<gene>
    <name evidence="5" type="ORF">C2845_PM06G14440</name>
</gene>
<dbReference type="Gene3D" id="1.10.8.430">
    <property type="entry name" value="Helical domain of apoptotic protease-activating factors"/>
    <property type="match status" value="1"/>
</dbReference>
<protein>
    <submittedName>
        <fullName evidence="5">Uncharacterized protein</fullName>
    </submittedName>
</protein>
<dbReference type="InterPro" id="IPR032675">
    <property type="entry name" value="LRR_dom_sf"/>
</dbReference>
<sequence length="649" mass="72618">MTSRTAWISTWTLSSPLGPGHLGVSDPPVDSPSQEAVVQHQVRRRDQGAPATYTPEDKLVGIEKPKKDVLDLLQPQSEEQLKVVSIVGPRGLGKTDLARVVYNSLNHDSKFSCRAWVDASDCIGEHGKSRLHRKILKELNRQAGMSREATAADASDLATSLQTYLRNRRYLIVIDDLQLQDWKNLRYAFPDDNNSYGRILVTTCVERIARGCSSRSGSLYKMQTLGKEHSWELFMKEVFGSEEEECPRHLLGRIVNKCDGLPLALVSIAELVRTRKSELHRPQTAKRTIESVCASLGHYLDKNGDLERVKHALESTYYSLPGYDLKNCLLSPVDSSSNSTWVKTCQIRGVMLDFIVYKSASENFTRVHKVSPDKPPISNITNNRLVRRLSLQNTNAAAAIESDTMAAMKIGLSHVRSLAIFNHHGHDILKLLKRQRCNLVRALDLEDCKGLKDDGVLDSICQLLRLKYLSLRGTDVTKLPKKMDRLQLLETLDIRRTGLAGRFRLPSELSKVSTSREMQKFFSKSSQLQTLAGFAMDESPGCKYVMDHMKGLRKVKIWCDDDAPAPGQPKIQLGQNIKSLSVDFGDRDDIISFLDSMGTPPIAGVCESIKLKGKLDAKLTDFMLSLNSLQKLRLLSFDLDTEALIELGS</sequence>
<evidence type="ECO:0000256" key="1">
    <source>
        <dbReference type="ARBA" id="ARBA00022737"/>
    </source>
</evidence>
<dbReference type="Proteomes" id="UP000275267">
    <property type="component" value="Unassembled WGS sequence"/>
</dbReference>
<proteinExistence type="predicted"/>
<dbReference type="Gene3D" id="3.40.50.300">
    <property type="entry name" value="P-loop containing nucleotide triphosphate hydrolases"/>
    <property type="match status" value="1"/>
</dbReference>
<reference evidence="6" key="1">
    <citation type="journal article" date="2019" name="Nat. Commun.">
        <title>The genome of broomcorn millet.</title>
        <authorList>
            <person name="Zou C."/>
            <person name="Miki D."/>
            <person name="Li D."/>
            <person name="Tang Q."/>
            <person name="Xiao L."/>
            <person name="Rajput S."/>
            <person name="Deng P."/>
            <person name="Jia W."/>
            <person name="Huang R."/>
            <person name="Zhang M."/>
            <person name="Sun Y."/>
            <person name="Hu J."/>
            <person name="Fu X."/>
            <person name="Schnable P.S."/>
            <person name="Li F."/>
            <person name="Zhang H."/>
            <person name="Feng B."/>
            <person name="Zhu X."/>
            <person name="Liu R."/>
            <person name="Schnable J.C."/>
            <person name="Zhu J.-K."/>
            <person name="Zhang H."/>
        </authorList>
    </citation>
    <scope>NUCLEOTIDE SEQUENCE [LARGE SCALE GENOMIC DNA]</scope>
</reference>
<dbReference type="AlphaFoldDB" id="A0A3L6R7Q3"/>
<dbReference type="OrthoDB" id="686380at2759"/>
<dbReference type="InterPro" id="IPR044974">
    <property type="entry name" value="Disease_R_plants"/>
</dbReference>
<dbReference type="PANTHER" id="PTHR23155:SF1227">
    <property type="entry name" value="OS11G0462500 PROTEIN"/>
    <property type="match status" value="1"/>
</dbReference>
<dbReference type="InterPro" id="IPR055414">
    <property type="entry name" value="LRR_R13L4/SHOC2-like"/>
</dbReference>
<dbReference type="GO" id="GO:0043531">
    <property type="term" value="F:ADP binding"/>
    <property type="evidence" value="ECO:0007669"/>
    <property type="project" value="InterPro"/>
</dbReference>
<dbReference type="Pfam" id="PF00931">
    <property type="entry name" value="NB-ARC"/>
    <property type="match status" value="1"/>
</dbReference>
<keyword evidence="1" id="KW-0677">Repeat</keyword>
<dbReference type="Pfam" id="PF23598">
    <property type="entry name" value="LRR_14"/>
    <property type="match status" value="1"/>
</dbReference>
<accession>A0A3L6R7Q3</accession>
<evidence type="ECO:0000313" key="6">
    <source>
        <dbReference type="Proteomes" id="UP000275267"/>
    </source>
</evidence>
<name>A0A3L6R7Q3_PANMI</name>
<dbReference type="InterPro" id="IPR002182">
    <property type="entry name" value="NB-ARC"/>
</dbReference>
<comment type="caution">
    <text evidence="5">The sequence shown here is derived from an EMBL/GenBank/DDBJ whole genome shotgun (WGS) entry which is preliminary data.</text>
</comment>
<organism evidence="5 6">
    <name type="scientific">Panicum miliaceum</name>
    <name type="common">Proso millet</name>
    <name type="synonym">Broomcorn millet</name>
    <dbReference type="NCBI Taxonomy" id="4540"/>
    <lineage>
        <taxon>Eukaryota</taxon>
        <taxon>Viridiplantae</taxon>
        <taxon>Streptophyta</taxon>
        <taxon>Embryophyta</taxon>
        <taxon>Tracheophyta</taxon>
        <taxon>Spermatophyta</taxon>
        <taxon>Magnoliopsida</taxon>
        <taxon>Liliopsida</taxon>
        <taxon>Poales</taxon>
        <taxon>Poaceae</taxon>
        <taxon>PACMAD clade</taxon>
        <taxon>Panicoideae</taxon>
        <taxon>Panicodae</taxon>
        <taxon>Paniceae</taxon>
        <taxon>Panicinae</taxon>
        <taxon>Panicum</taxon>
        <taxon>Panicum sect. Panicum</taxon>
    </lineage>
</organism>
<dbReference type="PRINTS" id="PR00364">
    <property type="entry name" value="DISEASERSIST"/>
</dbReference>
<keyword evidence="6" id="KW-1185">Reference proteome</keyword>
<dbReference type="EMBL" id="PQIB02000009">
    <property type="protein sequence ID" value="RLM98547.1"/>
    <property type="molecule type" value="Genomic_DNA"/>
</dbReference>
<dbReference type="SUPFAM" id="SSF52047">
    <property type="entry name" value="RNI-like"/>
    <property type="match status" value="1"/>
</dbReference>
<dbReference type="PANTHER" id="PTHR23155">
    <property type="entry name" value="DISEASE RESISTANCE PROTEIN RP"/>
    <property type="match status" value="1"/>
</dbReference>
<evidence type="ECO:0000259" key="4">
    <source>
        <dbReference type="Pfam" id="PF23598"/>
    </source>
</evidence>
<evidence type="ECO:0000256" key="2">
    <source>
        <dbReference type="ARBA" id="ARBA00022821"/>
    </source>
</evidence>
<evidence type="ECO:0000313" key="5">
    <source>
        <dbReference type="EMBL" id="RLM98547.1"/>
    </source>
</evidence>
<feature type="domain" description="NB-ARC" evidence="3">
    <location>
        <begin position="63"/>
        <end position="242"/>
    </location>
</feature>
<keyword evidence="2" id="KW-0611">Plant defense</keyword>
<evidence type="ECO:0000259" key="3">
    <source>
        <dbReference type="Pfam" id="PF00931"/>
    </source>
</evidence>
<dbReference type="GO" id="GO:0098542">
    <property type="term" value="P:defense response to other organism"/>
    <property type="evidence" value="ECO:0007669"/>
    <property type="project" value="TreeGrafter"/>
</dbReference>
<dbReference type="InterPro" id="IPR027417">
    <property type="entry name" value="P-loop_NTPase"/>
</dbReference>
<dbReference type="Gene3D" id="3.80.10.10">
    <property type="entry name" value="Ribonuclease Inhibitor"/>
    <property type="match status" value="1"/>
</dbReference>
<feature type="domain" description="Disease resistance R13L4/SHOC-2-like LRR" evidence="4">
    <location>
        <begin position="414"/>
        <end position="564"/>
    </location>
</feature>
<dbReference type="STRING" id="4540.A0A3L6R7Q3"/>
<dbReference type="SUPFAM" id="SSF52540">
    <property type="entry name" value="P-loop containing nucleoside triphosphate hydrolases"/>
    <property type="match status" value="1"/>
</dbReference>
<dbReference type="InterPro" id="IPR042197">
    <property type="entry name" value="Apaf_helical"/>
</dbReference>